<evidence type="ECO:0000313" key="2">
    <source>
        <dbReference type="EMBL" id="ESK84888.1"/>
    </source>
</evidence>
<sequence length="152" mass="17274">MQTLKVPKVHHLLIRTHRLTILVTVLPTATISSVKNEVLSALTSGLHDEQFGEIKDMDQFELCKKQRTGRGEYEMLDATQKIKDAKLNGWEVIYVQWRDSSGVLQPINATDPPIDDDEDASSTLPPPDEVRRDNKGKRKATEVDEEDFFDVE</sequence>
<name>V2WDI0_MONRO</name>
<proteinExistence type="predicted"/>
<dbReference type="HOGENOM" id="CLU_118669_0_0_1"/>
<evidence type="ECO:0000256" key="1">
    <source>
        <dbReference type="SAM" id="MobiDB-lite"/>
    </source>
</evidence>
<dbReference type="KEGG" id="mrr:Moror_14914"/>
<feature type="region of interest" description="Disordered" evidence="1">
    <location>
        <begin position="104"/>
        <end position="152"/>
    </location>
</feature>
<reference evidence="2 3" key="1">
    <citation type="journal article" date="2014" name="BMC Genomics">
        <title>Genome and secretome analysis of the hemibiotrophic fungal pathogen, Moniliophthora roreri, which causes frosty pod rot disease of cacao: mechanisms of the biotrophic and necrotrophic phases.</title>
        <authorList>
            <person name="Meinhardt L.W."/>
            <person name="Costa G.G.L."/>
            <person name="Thomazella D.P.T."/>
            <person name="Teixeira P.J.P.L."/>
            <person name="Carazzolle M.F."/>
            <person name="Schuster S.C."/>
            <person name="Carlson J.E."/>
            <person name="Guiltinan M.J."/>
            <person name="Mieczkowski P."/>
            <person name="Farmer A."/>
            <person name="Ramaraj T."/>
            <person name="Crozier J."/>
            <person name="Davis R.E."/>
            <person name="Shao J."/>
            <person name="Melnick R.L."/>
            <person name="Pereira G.A.G."/>
            <person name="Bailey B.A."/>
        </authorList>
    </citation>
    <scope>NUCLEOTIDE SEQUENCE [LARGE SCALE GENOMIC DNA]</scope>
    <source>
        <strain evidence="2 3">MCA 2997</strain>
    </source>
</reference>
<comment type="caution">
    <text evidence="2">The sequence shown here is derived from an EMBL/GenBank/DDBJ whole genome shotgun (WGS) entry which is preliminary data.</text>
</comment>
<dbReference type="OrthoDB" id="3173670at2759"/>
<gene>
    <name evidence="2" type="ORF">Moror_14914</name>
</gene>
<dbReference type="EMBL" id="AWSO01001205">
    <property type="protein sequence ID" value="ESK84888.1"/>
    <property type="molecule type" value="Genomic_DNA"/>
</dbReference>
<evidence type="ECO:0000313" key="3">
    <source>
        <dbReference type="Proteomes" id="UP000017559"/>
    </source>
</evidence>
<dbReference type="AlphaFoldDB" id="V2WDI0"/>
<feature type="compositionally biased region" description="Acidic residues" evidence="1">
    <location>
        <begin position="143"/>
        <end position="152"/>
    </location>
</feature>
<protein>
    <submittedName>
        <fullName evidence="2">Uncharacterized protein</fullName>
    </submittedName>
</protein>
<dbReference type="Proteomes" id="UP000017559">
    <property type="component" value="Unassembled WGS sequence"/>
</dbReference>
<accession>V2WDI0</accession>
<keyword evidence="3" id="KW-1185">Reference proteome</keyword>
<organism evidence="2 3">
    <name type="scientific">Moniliophthora roreri (strain MCA 2997)</name>
    <name type="common">Cocoa frosty pod rot fungus</name>
    <name type="synonym">Crinipellis roreri</name>
    <dbReference type="NCBI Taxonomy" id="1381753"/>
    <lineage>
        <taxon>Eukaryota</taxon>
        <taxon>Fungi</taxon>
        <taxon>Dikarya</taxon>
        <taxon>Basidiomycota</taxon>
        <taxon>Agaricomycotina</taxon>
        <taxon>Agaricomycetes</taxon>
        <taxon>Agaricomycetidae</taxon>
        <taxon>Agaricales</taxon>
        <taxon>Marasmiineae</taxon>
        <taxon>Marasmiaceae</taxon>
        <taxon>Moniliophthora</taxon>
    </lineage>
</organism>